<gene>
    <name evidence="3" type="ORF">RUE5091_03187</name>
</gene>
<evidence type="ECO:0008006" key="5">
    <source>
        <dbReference type="Google" id="ProtNLM"/>
    </source>
</evidence>
<name>A0A0P1IF62_9RHOB</name>
<dbReference type="STRING" id="1715692.RUE5091_03187"/>
<feature type="transmembrane region" description="Helical" evidence="1">
    <location>
        <begin position="381"/>
        <end position="402"/>
    </location>
</feature>
<keyword evidence="1" id="KW-1133">Transmembrane helix</keyword>
<evidence type="ECO:0000256" key="1">
    <source>
        <dbReference type="SAM" id="Phobius"/>
    </source>
</evidence>
<dbReference type="Proteomes" id="UP000051260">
    <property type="component" value="Unassembled WGS sequence"/>
</dbReference>
<sequence length="585" mass="64275">MMHLKRLIIMAVFLVLHPPNARADLLPANGAETAANFAEISVLEDRARVTLEIDLGDVHGFLANAAEGDDPAGNLSERTGKAFEVFADGVALVPETVQLDVRNRKPRVTAFRPSYGLAPQDERSSQVIYVVLDYPFDHKPTEITFTPPLTSDGVPTVAIGVIFDHLGVAVTDYRYLSRPEVFYPNWNDPWYSRFENPNLTRHHKSALMSFVSVEPREVRHEVIFRLRDLEGWLDLKLGEGTVLSADVMAMVKQQAIDLFSHSNPLTIDGQEILPSSAKVEQLSVGVDGLKVLANPSETNRATAILGIVLSYPRNALPREFSLNWDLFTEETGTIPVQITDLAGAVPGQVTRDAPEITWKNYILQWNAPRTQPVTVATMRSISVPVLSLGLVFIGVCLAAFAWRNRPGHWQGWAVIALSICLVAGVLRTMTVEMTLPTKALRDTTAAAQVTEAIVSNLAIARLETQDLQFSKALRAFVRAETLQDVAAEIRRGLSVTLPSGATARIESTDALVVESIEPKADGGNRILARWDALVSGGHWGHMHRRIVSYRALIDVDRDADAWVLSGLTILETRMNSQPVPEGGNS</sequence>
<feature type="chain" id="PRO_5006065208" description="Protein BatD" evidence="2">
    <location>
        <begin position="24"/>
        <end position="585"/>
    </location>
</feature>
<evidence type="ECO:0000313" key="4">
    <source>
        <dbReference type="Proteomes" id="UP000051260"/>
    </source>
</evidence>
<feature type="transmembrane region" description="Helical" evidence="1">
    <location>
        <begin position="409"/>
        <end position="426"/>
    </location>
</feature>
<feature type="signal peptide" evidence="2">
    <location>
        <begin position="1"/>
        <end position="23"/>
    </location>
</feature>
<keyword evidence="4" id="KW-1185">Reference proteome</keyword>
<keyword evidence="1" id="KW-0472">Membrane</keyword>
<dbReference type="EMBL" id="CYUD01000010">
    <property type="protein sequence ID" value="CUK09509.1"/>
    <property type="molecule type" value="Genomic_DNA"/>
</dbReference>
<dbReference type="AlphaFoldDB" id="A0A0P1IF62"/>
<protein>
    <recommendedName>
        <fullName evidence="5">Protein BatD</fullName>
    </recommendedName>
</protein>
<evidence type="ECO:0000256" key="2">
    <source>
        <dbReference type="SAM" id="SignalP"/>
    </source>
</evidence>
<organism evidence="3 4">
    <name type="scientific">Ruegeria denitrificans</name>
    <dbReference type="NCBI Taxonomy" id="1715692"/>
    <lineage>
        <taxon>Bacteria</taxon>
        <taxon>Pseudomonadati</taxon>
        <taxon>Pseudomonadota</taxon>
        <taxon>Alphaproteobacteria</taxon>
        <taxon>Rhodobacterales</taxon>
        <taxon>Roseobacteraceae</taxon>
        <taxon>Ruegeria</taxon>
    </lineage>
</organism>
<dbReference type="RefSeq" id="WP_131726322.1">
    <property type="nucleotide sequence ID" value="NZ_CYUD01000010.1"/>
</dbReference>
<keyword evidence="2" id="KW-0732">Signal</keyword>
<reference evidence="4" key="1">
    <citation type="submission" date="2015-09" db="EMBL/GenBank/DDBJ databases">
        <authorList>
            <person name="Rodrigo-Torres L."/>
            <person name="Arahal D.R."/>
        </authorList>
    </citation>
    <scope>NUCLEOTIDE SEQUENCE [LARGE SCALE GENOMIC DNA]</scope>
    <source>
        <strain evidence="4">CECT 5091</strain>
    </source>
</reference>
<proteinExistence type="predicted"/>
<evidence type="ECO:0000313" key="3">
    <source>
        <dbReference type="EMBL" id="CUK09509.1"/>
    </source>
</evidence>
<dbReference type="OrthoDB" id="277040at2"/>
<accession>A0A0P1IF62</accession>
<keyword evidence="1" id="KW-0812">Transmembrane</keyword>